<dbReference type="EMBL" id="PKPP01020444">
    <property type="protein sequence ID" value="PWA35214.1"/>
    <property type="molecule type" value="Genomic_DNA"/>
</dbReference>
<sequence>MSWVKAFDVKPLDFELRLAFSVNTRSKSLQDVTHLVRDARLGISEEYIRSTIDHVAVDRPKKLEFGGKRIKQGLGRNIRFLARYKRVYPDKAGSDRIKPVLGLIKPVFAG</sequence>
<name>A0A2U1KEK9_ARTAN</name>
<reference evidence="1 2" key="1">
    <citation type="journal article" date="2018" name="Mol. Plant">
        <title>The genome of Artemisia annua provides insight into the evolution of Asteraceae family and artemisinin biosynthesis.</title>
        <authorList>
            <person name="Shen Q."/>
            <person name="Zhang L."/>
            <person name="Liao Z."/>
            <person name="Wang S."/>
            <person name="Yan T."/>
            <person name="Shi P."/>
            <person name="Liu M."/>
            <person name="Fu X."/>
            <person name="Pan Q."/>
            <person name="Wang Y."/>
            <person name="Lv Z."/>
            <person name="Lu X."/>
            <person name="Zhang F."/>
            <person name="Jiang W."/>
            <person name="Ma Y."/>
            <person name="Chen M."/>
            <person name="Hao X."/>
            <person name="Li L."/>
            <person name="Tang Y."/>
            <person name="Lv G."/>
            <person name="Zhou Y."/>
            <person name="Sun X."/>
            <person name="Brodelius P.E."/>
            <person name="Rose J.K.C."/>
            <person name="Tang K."/>
        </authorList>
    </citation>
    <scope>NUCLEOTIDE SEQUENCE [LARGE SCALE GENOMIC DNA]</scope>
    <source>
        <strain evidence="2">cv. Huhao1</strain>
        <tissue evidence="1">Leaf</tissue>
    </source>
</reference>
<gene>
    <name evidence="1" type="ORF">CTI12_AA611640</name>
</gene>
<evidence type="ECO:0000313" key="1">
    <source>
        <dbReference type="EMBL" id="PWA35214.1"/>
    </source>
</evidence>
<proteinExistence type="predicted"/>
<dbReference type="Proteomes" id="UP000245207">
    <property type="component" value="Unassembled WGS sequence"/>
</dbReference>
<organism evidence="1 2">
    <name type="scientific">Artemisia annua</name>
    <name type="common">Sweet wormwood</name>
    <dbReference type="NCBI Taxonomy" id="35608"/>
    <lineage>
        <taxon>Eukaryota</taxon>
        <taxon>Viridiplantae</taxon>
        <taxon>Streptophyta</taxon>
        <taxon>Embryophyta</taxon>
        <taxon>Tracheophyta</taxon>
        <taxon>Spermatophyta</taxon>
        <taxon>Magnoliopsida</taxon>
        <taxon>eudicotyledons</taxon>
        <taxon>Gunneridae</taxon>
        <taxon>Pentapetalae</taxon>
        <taxon>asterids</taxon>
        <taxon>campanulids</taxon>
        <taxon>Asterales</taxon>
        <taxon>Asteraceae</taxon>
        <taxon>Asteroideae</taxon>
        <taxon>Anthemideae</taxon>
        <taxon>Artemisiinae</taxon>
        <taxon>Artemisia</taxon>
    </lineage>
</organism>
<dbReference type="STRING" id="35608.A0A2U1KEK9"/>
<protein>
    <submittedName>
        <fullName evidence="1">HXXXD-type acyl-transferase family protein</fullName>
    </submittedName>
</protein>
<dbReference type="OrthoDB" id="1827851at2759"/>
<dbReference type="GO" id="GO:0016740">
    <property type="term" value="F:transferase activity"/>
    <property type="evidence" value="ECO:0007669"/>
    <property type="project" value="UniProtKB-KW"/>
</dbReference>
<dbReference type="AlphaFoldDB" id="A0A2U1KEK9"/>
<evidence type="ECO:0000313" key="2">
    <source>
        <dbReference type="Proteomes" id="UP000245207"/>
    </source>
</evidence>
<keyword evidence="1" id="KW-0808">Transferase</keyword>
<accession>A0A2U1KEK9</accession>
<comment type="caution">
    <text evidence="1">The sequence shown here is derived from an EMBL/GenBank/DDBJ whole genome shotgun (WGS) entry which is preliminary data.</text>
</comment>
<keyword evidence="2" id="KW-1185">Reference proteome</keyword>